<reference evidence="2" key="1">
    <citation type="submission" date="2016-05" db="EMBL/GenBank/DDBJ databases">
        <authorList>
            <person name="Lavstsen T."/>
            <person name="Jespersen J.S."/>
        </authorList>
    </citation>
    <scope>NUCLEOTIDE SEQUENCE</scope>
    <source>
        <tissue evidence="2">Brain</tissue>
    </source>
</reference>
<feature type="non-terminal residue" evidence="2">
    <location>
        <position position="1"/>
    </location>
</feature>
<evidence type="ECO:0000256" key="1">
    <source>
        <dbReference type="SAM" id="MobiDB-lite"/>
    </source>
</evidence>
<organism evidence="2">
    <name type="scientific">Nothobranchius furzeri</name>
    <name type="common">Turquoise killifish</name>
    <dbReference type="NCBI Taxonomy" id="105023"/>
    <lineage>
        <taxon>Eukaryota</taxon>
        <taxon>Metazoa</taxon>
        <taxon>Chordata</taxon>
        <taxon>Craniata</taxon>
        <taxon>Vertebrata</taxon>
        <taxon>Euteleostomi</taxon>
        <taxon>Actinopterygii</taxon>
        <taxon>Neopterygii</taxon>
        <taxon>Teleostei</taxon>
        <taxon>Neoteleostei</taxon>
        <taxon>Acanthomorphata</taxon>
        <taxon>Ovalentaria</taxon>
        <taxon>Atherinomorphae</taxon>
        <taxon>Cyprinodontiformes</taxon>
        <taxon>Nothobranchiidae</taxon>
        <taxon>Nothobranchius</taxon>
    </lineage>
</organism>
<feature type="compositionally biased region" description="Polar residues" evidence="1">
    <location>
        <begin position="1"/>
        <end position="13"/>
    </location>
</feature>
<gene>
    <name evidence="2" type="primary">Nfu_g_1_010118</name>
</gene>
<dbReference type="AlphaFoldDB" id="A0A1A8B536"/>
<feature type="region of interest" description="Disordered" evidence="1">
    <location>
        <begin position="1"/>
        <end position="66"/>
    </location>
</feature>
<accession>A0A1A8B536</accession>
<evidence type="ECO:0000313" key="2">
    <source>
        <dbReference type="EMBL" id="SBP62033.1"/>
    </source>
</evidence>
<protein>
    <submittedName>
        <fullName evidence="2">Uncharacterized protein</fullName>
    </submittedName>
</protein>
<reference evidence="2" key="2">
    <citation type="submission" date="2016-06" db="EMBL/GenBank/DDBJ databases">
        <title>The genome of a short-lived fish provides insights into sex chromosome evolution and the genetic control of aging.</title>
        <authorList>
            <person name="Reichwald K."/>
            <person name="Felder M."/>
            <person name="Petzold A."/>
            <person name="Koch P."/>
            <person name="Groth M."/>
            <person name="Platzer M."/>
        </authorList>
    </citation>
    <scope>NUCLEOTIDE SEQUENCE</scope>
    <source>
        <tissue evidence="2">Brain</tissue>
    </source>
</reference>
<dbReference type="EMBL" id="HADY01023548">
    <property type="protein sequence ID" value="SBP62033.1"/>
    <property type="molecule type" value="Transcribed_RNA"/>
</dbReference>
<feature type="compositionally biased region" description="Basic and acidic residues" evidence="1">
    <location>
        <begin position="14"/>
        <end position="27"/>
    </location>
</feature>
<name>A0A1A8B536_NOTFU</name>
<sequence>GRTNSSISYNSGKKQAEGLLDHLKEGGKTPGVQNGKRKTSWPIRLKQSDGIGGKTFCPTDQPMLHL</sequence>
<proteinExistence type="predicted"/>